<comment type="caution">
    <text evidence="1">The sequence shown here is derived from an EMBL/GenBank/DDBJ whole genome shotgun (WGS) entry which is preliminary data.</text>
</comment>
<dbReference type="Proteomes" id="UP000315010">
    <property type="component" value="Unassembled WGS sequence"/>
</dbReference>
<evidence type="ECO:0000313" key="1">
    <source>
        <dbReference type="EMBL" id="TWT83882.1"/>
    </source>
</evidence>
<name>A0A5C5Z983_9BACT</name>
<reference evidence="1 2" key="1">
    <citation type="submission" date="2019-02" db="EMBL/GenBank/DDBJ databases">
        <title>Deep-cultivation of Planctomycetes and their phenomic and genomic characterization uncovers novel biology.</title>
        <authorList>
            <person name="Wiegand S."/>
            <person name="Jogler M."/>
            <person name="Boedeker C."/>
            <person name="Pinto D."/>
            <person name="Vollmers J."/>
            <person name="Rivas-Marin E."/>
            <person name="Kohn T."/>
            <person name="Peeters S.H."/>
            <person name="Heuer A."/>
            <person name="Rast P."/>
            <person name="Oberbeckmann S."/>
            <person name="Bunk B."/>
            <person name="Jeske O."/>
            <person name="Meyerdierks A."/>
            <person name="Storesund J.E."/>
            <person name="Kallscheuer N."/>
            <person name="Luecker S."/>
            <person name="Lage O.M."/>
            <person name="Pohl T."/>
            <person name="Merkel B.J."/>
            <person name="Hornburger P."/>
            <person name="Mueller R.-W."/>
            <person name="Bruemmer F."/>
            <person name="Labrenz M."/>
            <person name="Spormann A.M."/>
            <person name="Op Den Camp H."/>
            <person name="Overmann J."/>
            <person name="Amann R."/>
            <person name="Jetten M.S.M."/>
            <person name="Mascher T."/>
            <person name="Medema M.H."/>
            <person name="Devos D.P."/>
            <person name="Kaster A.-K."/>
            <person name="Ovreas L."/>
            <person name="Rohde M."/>
            <person name="Galperin M.Y."/>
            <person name="Jogler C."/>
        </authorList>
    </citation>
    <scope>NUCLEOTIDE SEQUENCE [LARGE SCALE GENOMIC DNA]</scope>
    <source>
        <strain evidence="1 2">CA13</strain>
    </source>
</reference>
<keyword evidence="2" id="KW-1185">Reference proteome</keyword>
<gene>
    <name evidence="1" type="ORF">CA13_53550</name>
</gene>
<dbReference type="AlphaFoldDB" id="A0A5C5Z983"/>
<dbReference type="EMBL" id="SJPJ01000001">
    <property type="protein sequence ID" value="TWT83882.1"/>
    <property type="molecule type" value="Genomic_DNA"/>
</dbReference>
<accession>A0A5C5Z983</accession>
<dbReference type="PROSITE" id="PS51257">
    <property type="entry name" value="PROKAR_LIPOPROTEIN"/>
    <property type="match status" value="1"/>
</dbReference>
<evidence type="ECO:0000313" key="2">
    <source>
        <dbReference type="Proteomes" id="UP000315010"/>
    </source>
</evidence>
<protein>
    <submittedName>
        <fullName evidence="1">Uncharacterized protein</fullName>
    </submittedName>
</protein>
<sequence length="65" mass="7054">MMKRHLTFLCLLCGLVGFVGCDSKQGGLVTDQSDMTIEEFEALQAEILLNNPGEVADPAPEAEKE</sequence>
<proteinExistence type="predicted"/>
<organism evidence="1 2">
    <name type="scientific">Novipirellula herctigrandis</name>
    <dbReference type="NCBI Taxonomy" id="2527986"/>
    <lineage>
        <taxon>Bacteria</taxon>
        <taxon>Pseudomonadati</taxon>
        <taxon>Planctomycetota</taxon>
        <taxon>Planctomycetia</taxon>
        <taxon>Pirellulales</taxon>
        <taxon>Pirellulaceae</taxon>
        <taxon>Novipirellula</taxon>
    </lineage>
</organism>